<dbReference type="PROSITE" id="PS00640">
    <property type="entry name" value="THIOL_PROTEASE_ASN"/>
    <property type="match status" value="1"/>
</dbReference>
<dbReference type="Gene3D" id="3.90.70.10">
    <property type="entry name" value="Cysteine proteinases"/>
    <property type="match status" value="1"/>
</dbReference>
<dbReference type="PROSITE" id="PS00139">
    <property type="entry name" value="THIOL_PROTEASE_CYS"/>
    <property type="match status" value="1"/>
</dbReference>
<evidence type="ECO:0000313" key="20">
    <source>
        <dbReference type="Proteomes" id="UP001497623"/>
    </source>
</evidence>
<evidence type="ECO:0000259" key="18">
    <source>
        <dbReference type="SMART" id="SM00645"/>
    </source>
</evidence>
<keyword evidence="10" id="KW-1015">Disulfide bond</keyword>
<evidence type="ECO:0000256" key="2">
    <source>
        <dbReference type="ARBA" id="ARBA00001923"/>
    </source>
</evidence>
<keyword evidence="9" id="KW-0788">Thiol protease</keyword>
<evidence type="ECO:0000256" key="11">
    <source>
        <dbReference type="ARBA" id="ARBA00023214"/>
    </source>
</evidence>
<dbReference type="InterPro" id="IPR038765">
    <property type="entry name" value="Papain-like_cys_pep_sf"/>
</dbReference>
<dbReference type="FunFam" id="2.40.128.80:FF:000003">
    <property type="entry name" value="Cathepsin C"/>
    <property type="match status" value="1"/>
</dbReference>
<evidence type="ECO:0000313" key="19">
    <source>
        <dbReference type="EMBL" id="CAL4158004.1"/>
    </source>
</evidence>
<evidence type="ECO:0000256" key="12">
    <source>
        <dbReference type="ARBA" id="ARBA00029762"/>
    </source>
</evidence>
<evidence type="ECO:0000256" key="9">
    <source>
        <dbReference type="ARBA" id="ARBA00022807"/>
    </source>
</evidence>
<dbReference type="Gene3D" id="2.40.128.80">
    <property type="entry name" value="Cathepsin C, exclusion domain"/>
    <property type="match status" value="1"/>
</dbReference>
<organism evidence="19 20">
    <name type="scientific">Meganyctiphanes norvegica</name>
    <name type="common">Northern krill</name>
    <name type="synonym">Thysanopoda norvegica</name>
    <dbReference type="NCBI Taxonomy" id="48144"/>
    <lineage>
        <taxon>Eukaryota</taxon>
        <taxon>Metazoa</taxon>
        <taxon>Ecdysozoa</taxon>
        <taxon>Arthropoda</taxon>
        <taxon>Crustacea</taxon>
        <taxon>Multicrustacea</taxon>
        <taxon>Malacostraca</taxon>
        <taxon>Eumalacostraca</taxon>
        <taxon>Eucarida</taxon>
        <taxon>Euphausiacea</taxon>
        <taxon>Euphausiidae</taxon>
        <taxon>Meganyctiphanes</taxon>
    </lineage>
</organism>
<sequence length="455" mass="50780">SHQSMNEKILVLLSLVALSRADTPANCLYEDIAGTWTFSETTRDGDNTLACDGDLGEAMYTKTITLSFPNTATDELGNEGTWTMIYNQGFEVNINERSYFAFSYYEGSLISATSYCDRTFTGWSRDKTVRNWSCFQGQKNTKVAPRFIKGNVTPREDDLFKNDHNMINKINIAQTSWTAKAYPEFEMYTIGEMLKRNGGRATRLPTPPSPAPATPEQKARAKMLPENFDWRDVEGVNYVTPVRDQAACGSCYIFASMGQLEARLQIATKGARQDVFSTQDVVECSLLSQGCDGGFNYLIAGRYALEQGVVAEECNTYLGMDGSCSTDMTCSRSYVADGYEYVGGYFGACNEELMMEELVENGPMAVAFMVYDDFSGYNGGIYHHTDFKNDFNPLEIVNHAVLLVGYGVDADTGEKYWTCKNSWDSSWGESGFFRIRRGTNECSMESMAFKSTVIP</sequence>
<dbReference type="EC" id="3.4.14.1" evidence="5"/>
<evidence type="ECO:0000256" key="6">
    <source>
        <dbReference type="ARBA" id="ARBA00014709"/>
    </source>
</evidence>
<dbReference type="InterPro" id="IPR013128">
    <property type="entry name" value="Peptidase_C1A"/>
</dbReference>
<keyword evidence="8" id="KW-0378">Hydrolase</keyword>
<proteinExistence type="inferred from homology"/>
<evidence type="ECO:0000256" key="8">
    <source>
        <dbReference type="ARBA" id="ARBA00022801"/>
    </source>
</evidence>
<evidence type="ECO:0000256" key="3">
    <source>
        <dbReference type="ARBA" id="ARBA00008455"/>
    </source>
</evidence>
<comment type="cofactor">
    <cofactor evidence="2">
        <name>chloride</name>
        <dbReference type="ChEBI" id="CHEBI:17996"/>
    </cofactor>
</comment>
<comment type="similarity">
    <text evidence="3">Belongs to the peptidase C1 family.</text>
</comment>
<dbReference type="InterPro" id="IPR000169">
    <property type="entry name" value="Pept_cys_AS"/>
</dbReference>
<dbReference type="SUPFAM" id="SSF75001">
    <property type="entry name" value="Dipeptidyl peptidase I (cathepsin C), exclusion domain"/>
    <property type="match status" value="1"/>
</dbReference>
<keyword evidence="17" id="KW-0732">Signal</keyword>
<dbReference type="InterPro" id="IPR025660">
    <property type="entry name" value="Pept_his_AS"/>
</dbReference>
<feature type="domain" description="Peptidase C1A papain C-terminal" evidence="18">
    <location>
        <begin position="224"/>
        <end position="452"/>
    </location>
</feature>
<evidence type="ECO:0000256" key="1">
    <source>
        <dbReference type="ARBA" id="ARBA00000738"/>
    </source>
</evidence>
<evidence type="ECO:0000256" key="5">
    <source>
        <dbReference type="ARBA" id="ARBA00012059"/>
    </source>
</evidence>
<dbReference type="Pfam" id="PF00112">
    <property type="entry name" value="Peptidase_C1"/>
    <property type="match status" value="1"/>
</dbReference>
<dbReference type="PANTHER" id="PTHR12411">
    <property type="entry name" value="CYSTEINE PROTEASE FAMILY C1-RELATED"/>
    <property type="match status" value="1"/>
</dbReference>
<feature type="signal peptide" evidence="17">
    <location>
        <begin position="1"/>
        <end position="21"/>
    </location>
</feature>
<dbReference type="AlphaFoldDB" id="A0AAV2S1H0"/>
<keyword evidence="11" id="KW-0868">Chloride</keyword>
<dbReference type="EMBL" id="CAXKWB010042520">
    <property type="protein sequence ID" value="CAL4158004.1"/>
    <property type="molecule type" value="Genomic_DNA"/>
</dbReference>
<dbReference type="GO" id="GO:0008234">
    <property type="term" value="F:cysteine-type peptidase activity"/>
    <property type="evidence" value="ECO:0007669"/>
    <property type="project" value="UniProtKB-KW"/>
</dbReference>
<keyword evidence="7" id="KW-0645">Protease</keyword>
<evidence type="ECO:0000256" key="16">
    <source>
        <dbReference type="ARBA" id="ARBA00045556"/>
    </source>
</evidence>
<dbReference type="SMART" id="SM00645">
    <property type="entry name" value="Pept_C1"/>
    <property type="match status" value="1"/>
</dbReference>
<evidence type="ECO:0000256" key="7">
    <source>
        <dbReference type="ARBA" id="ARBA00022670"/>
    </source>
</evidence>
<feature type="non-terminal residue" evidence="19">
    <location>
        <position position="1"/>
    </location>
</feature>
<dbReference type="GO" id="GO:0008239">
    <property type="term" value="F:dipeptidyl-peptidase activity"/>
    <property type="evidence" value="ECO:0007669"/>
    <property type="project" value="UniProtKB-EC"/>
</dbReference>
<dbReference type="Pfam" id="PF08773">
    <property type="entry name" value="CathepsinC_exc"/>
    <property type="match status" value="1"/>
</dbReference>
<accession>A0AAV2S1H0</accession>
<dbReference type="Proteomes" id="UP001497623">
    <property type="component" value="Unassembled WGS sequence"/>
</dbReference>
<keyword evidence="20" id="KW-1185">Reference proteome</keyword>
<reference evidence="19 20" key="1">
    <citation type="submission" date="2024-05" db="EMBL/GenBank/DDBJ databases">
        <authorList>
            <person name="Wallberg A."/>
        </authorList>
    </citation>
    <scope>NUCLEOTIDE SEQUENCE [LARGE SCALE GENOMIC DNA]</scope>
</reference>
<dbReference type="SUPFAM" id="SSF54001">
    <property type="entry name" value="Cysteine proteinases"/>
    <property type="match status" value="1"/>
</dbReference>
<protein>
    <recommendedName>
        <fullName evidence="6">Dipeptidyl peptidase 1</fullName>
        <ecNumber evidence="5">3.4.14.1</ecNumber>
    </recommendedName>
    <alternativeName>
        <fullName evidence="13">Cathepsin C</fullName>
    </alternativeName>
    <alternativeName>
        <fullName evidence="12">Cathepsin J</fullName>
    </alternativeName>
    <alternativeName>
        <fullName evidence="15">Dipeptidyl peptidase I</fullName>
    </alternativeName>
    <alternativeName>
        <fullName evidence="14">Dipeptidyl transferase</fullName>
    </alternativeName>
</protein>
<dbReference type="GO" id="GO:0006508">
    <property type="term" value="P:proteolysis"/>
    <property type="evidence" value="ECO:0007669"/>
    <property type="project" value="UniProtKB-KW"/>
</dbReference>
<dbReference type="InterPro" id="IPR000668">
    <property type="entry name" value="Peptidase_C1A_C"/>
</dbReference>
<evidence type="ECO:0000256" key="17">
    <source>
        <dbReference type="SAM" id="SignalP"/>
    </source>
</evidence>
<dbReference type="PRINTS" id="PR00705">
    <property type="entry name" value="PAPAIN"/>
</dbReference>
<evidence type="ECO:0000256" key="15">
    <source>
        <dbReference type="ARBA" id="ARBA00032961"/>
    </source>
</evidence>
<comment type="caution">
    <text evidence="19">The sequence shown here is derived from an EMBL/GenBank/DDBJ whole genome shotgun (WGS) entry which is preliminary data.</text>
</comment>
<comment type="catalytic activity">
    <reaction evidence="1">
        <text>Release of an N-terminal dipeptide, Xaa-Yaa-|-Zaa-, except when Xaa is Arg or Lys, or Yaa or Zaa is Pro.</text>
        <dbReference type="EC" id="3.4.14.1"/>
    </reaction>
</comment>
<name>A0AAV2S1H0_MEGNR</name>
<dbReference type="PROSITE" id="PS00639">
    <property type="entry name" value="THIOL_PROTEASE_HIS"/>
    <property type="match status" value="1"/>
</dbReference>
<evidence type="ECO:0000256" key="14">
    <source>
        <dbReference type="ARBA" id="ARBA00030778"/>
    </source>
</evidence>
<comment type="function">
    <text evidence="16">Thiol protease. Has dipeptidylpeptidase activity. Active against a broad range of dipeptide substrates composed of both polar and hydrophobic amino acids. Proline cannot occupy the P1 position and arginine cannot occupy the P2 position of the substrate. Can act as both an exopeptidase and endopeptidase. Activates serine proteases such as elastase, cathepsin G and granzymes A and B.</text>
</comment>
<dbReference type="InterPro" id="IPR014882">
    <property type="entry name" value="CathepsinC_exc"/>
</dbReference>
<evidence type="ECO:0000256" key="10">
    <source>
        <dbReference type="ARBA" id="ARBA00023157"/>
    </source>
</evidence>
<evidence type="ECO:0000256" key="13">
    <source>
        <dbReference type="ARBA" id="ARBA00029779"/>
    </source>
</evidence>
<comment type="subunit">
    <text evidence="4">Tetramer of heterotrimers consisting of exclusion domain, heavy- and light chains.</text>
</comment>
<dbReference type="InterPro" id="IPR025661">
    <property type="entry name" value="Pept_asp_AS"/>
</dbReference>
<gene>
    <name evidence="19" type="ORF">MNOR_LOCUS32019</name>
</gene>
<evidence type="ECO:0000256" key="4">
    <source>
        <dbReference type="ARBA" id="ARBA00011610"/>
    </source>
</evidence>
<feature type="chain" id="PRO_5043707796" description="Dipeptidyl peptidase 1" evidence="17">
    <location>
        <begin position="22"/>
        <end position="455"/>
    </location>
</feature>
<dbReference type="InterPro" id="IPR036496">
    <property type="entry name" value="CathepsinC_exc_dom_sf"/>
</dbReference>